<feature type="domain" description="MobA/VirD2-like nuclease" evidence="2">
    <location>
        <begin position="17"/>
        <end position="145"/>
    </location>
</feature>
<evidence type="ECO:0000313" key="3">
    <source>
        <dbReference type="EMBL" id="MDT7828032.1"/>
    </source>
</evidence>
<feature type="compositionally biased region" description="Basic and acidic residues" evidence="1">
    <location>
        <begin position="282"/>
        <end position="291"/>
    </location>
</feature>
<evidence type="ECO:0000259" key="2">
    <source>
        <dbReference type="Pfam" id="PF03432"/>
    </source>
</evidence>
<name>A0ABU3L3L4_9FLAO</name>
<evidence type="ECO:0000256" key="1">
    <source>
        <dbReference type="SAM" id="MobiDB-lite"/>
    </source>
</evidence>
<dbReference type="Proteomes" id="UP001250656">
    <property type="component" value="Unassembled WGS sequence"/>
</dbReference>
<accession>A0ABU3L3L4</accession>
<organism evidence="3 4">
    <name type="scientific">Pricia mediterranea</name>
    <dbReference type="NCBI Taxonomy" id="3076079"/>
    <lineage>
        <taxon>Bacteria</taxon>
        <taxon>Pseudomonadati</taxon>
        <taxon>Bacteroidota</taxon>
        <taxon>Flavobacteriia</taxon>
        <taxon>Flavobacteriales</taxon>
        <taxon>Flavobacteriaceae</taxon>
        <taxon>Pricia</taxon>
    </lineage>
</organism>
<gene>
    <name evidence="3" type="ORF">RQM65_05060</name>
</gene>
<proteinExistence type="predicted"/>
<comment type="caution">
    <text evidence="3">The sequence shown here is derived from an EMBL/GenBank/DDBJ whole genome shotgun (WGS) entry which is preliminary data.</text>
</comment>
<feature type="compositionally biased region" description="Basic residues" evidence="1">
    <location>
        <begin position="336"/>
        <end position="350"/>
    </location>
</feature>
<feature type="region of interest" description="Disordered" evidence="1">
    <location>
        <begin position="327"/>
        <end position="350"/>
    </location>
</feature>
<sequence>MIGKIVIGKDFYGVLAYNQKKVREGVGYVIDSNIELSTSVEMTREFNLIREFRPSLGKAVLHVSLNLPHSDHLDDKEFASFGCDYLMGLGFDNNQFIMYRHTDTEHEHIHIIANRVRYSGRTVNDSNIKRRSREILNGLEKKYGLTQIVGITSTKKSLTQKEIEKTLRTGNVPIRLVLQDKIGSAISESTDTTEFITLLEGQHISPRFNLSKTTGRVSGISFRYQDIVYKGSTLGKKFSWNSILKHISYEQTRDRPVILSANEKERGTHHTGKRSHGTSIRPEPRIDRSAKGPENPSGQSKNDLGKIEGDGVIGPLMEESEWTPFRLELMDDDIRKKSKRKKKKRKGSNL</sequence>
<feature type="region of interest" description="Disordered" evidence="1">
    <location>
        <begin position="260"/>
        <end position="313"/>
    </location>
</feature>
<dbReference type="RefSeq" id="WP_314013162.1">
    <property type="nucleotide sequence ID" value="NZ_JAVTTP010000001.1"/>
</dbReference>
<dbReference type="Pfam" id="PF03432">
    <property type="entry name" value="Relaxase"/>
    <property type="match status" value="1"/>
</dbReference>
<dbReference type="EMBL" id="JAVTTP010000001">
    <property type="protein sequence ID" value="MDT7828032.1"/>
    <property type="molecule type" value="Genomic_DNA"/>
</dbReference>
<protein>
    <submittedName>
        <fullName evidence="3">Relaxase/mobilization nuclease domain-containing protein</fullName>
    </submittedName>
</protein>
<reference evidence="3 4" key="1">
    <citation type="submission" date="2023-09" db="EMBL/GenBank/DDBJ databases">
        <title>Novel taxa isolated from Blanes Bay.</title>
        <authorList>
            <person name="Rey-Velasco X."/>
            <person name="Lucena T."/>
        </authorList>
    </citation>
    <scope>NUCLEOTIDE SEQUENCE [LARGE SCALE GENOMIC DNA]</scope>
    <source>
        <strain evidence="3 4">S334</strain>
    </source>
</reference>
<dbReference type="InterPro" id="IPR005094">
    <property type="entry name" value="Endonuclease_MobA/VirD2"/>
</dbReference>
<keyword evidence="4" id="KW-1185">Reference proteome</keyword>
<evidence type="ECO:0000313" key="4">
    <source>
        <dbReference type="Proteomes" id="UP001250656"/>
    </source>
</evidence>